<dbReference type="PANTHER" id="PTHR34387:SF2">
    <property type="entry name" value="SLR1258 PROTEIN"/>
    <property type="match status" value="1"/>
</dbReference>
<dbReference type="Pfam" id="PF04402">
    <property type="entry name" value="SIMPL"/>
    <property type="match status" value="1"/>
</dbReference>
<dbReference type="EMBL" id="AWXR01000005">
    <property type="protein sequence ID" value="ERM84269.1"/>
    <property type="molecule type" value="Genomic_DNA"/>
</dbReference>
<proteinExistence type="predicted"/>
<accession>U5C373</accession>
<evidence type="ECO:0000313" key="2">
    <source>
        <dbReference type="Proteomes" id="UP000016843"/>
    </source>
</evidence>
<evidence type="ECO:0008006" key="3">
    <source>
        <dbReference type="Google" id="ProtNLM"/>
    </source>
</evidence>
<dbReference type="InterPro" id="IPR052022">
    <property type="entry name" value="26kDa_periplasmic_antigen"/>
</dbReference>
<evidence type="ECO:0000313" key="1">
    <source>
        <dbReference type="EMBL" id="ERM84269.1"/>
    </source>
</evidence>
<dbReference type="Proteomes" id="UP000016843">
    <property type="component" value="Unassembled WGS sequence"/>
</dbReference>
<keyword evidence="2" id="KW-1185">Reference proteome</keyword>
<dbReference type="GO" id="GO:0006974">
    <property type="term" value="P:DNA damage response"/>
    <property type="evidence" value="ECO:0007669"/>
    <property type="project" value="TreeGrafter"/>
</dbReference>
<dbReference type="AlphaFoldDB" id="U5C373"/>
<dbReference type="Gene3D" id="3.30.110.170">
    <property type="entry name" value="Protein of unknown function (DUF541), domain 1"/>
    <property type="match status" value="1"/>
</dbReference>
<sequence length="257" mass="28925">MCPQQFGLGFDNLVFDLKNEIMKKILFILPVFLFALTAMAQETPLIEVEGKSEISVMPDQAIIHVNLMEKAMNVKDVTNALNKKTKSIKDAMEKTGIKDYEFTVDNYYVNVNRVYTKGTSRDSGYVATQNVKIVVKSIDKDMVKVVETLHQTANMGFNVSFTISEVQKKTYEKQLLELAIADAKSKAETIAASLGIDKINVQKVNYTSGQNIFQPIMMRSESMMMKSADAYEEPVFSPESQKLTDRILVAFSFVIKP</sequence>
<protein>
    <recommendedName>
        <fullName evidence="3">SIMPL domain-containing protein</fullName>
    </recommendedName>
</protein>
<comment type="caution">
    <text evidence="1">The sequence shown here is derived from an EMBL/GenBank/DDBJ whole genome shotgun (WGS) entry which is preliminary data.</text>
</comment>
<dbReference type="eggNOG" id="COG2968">
    <property type="taxonomic scope" value="Bacteria"/>
</dbReference>
<dbReference type="InterPro" id="IPR007497">
    <property type="entry name" value="SIMPL/DUF541"/>
</dbReference>
<gene>
    <name evidence="1" type="ORF">P872_14580</name>
</gene>
<organism evidence="1 2">
    <name type="scientific">Rhodonellum psychrophilum GCM71 = DSM 17998</name>
    <dbReference type="NCBI Taxonomy" id="1123057"/>
    <lineage>
        <taxon>Bacteria</taxon>
        <taxon>Pseudomonadati</taxon>
        <taxon>Bacteroidota</taxon>
        <taxon>Cytophagia</taxon>
        <taxon>Cytophagales</taxon>
        <taxon>Cytophagaceae</taxon>
        <taxon>Rhodonellum</taxon>
    </lineage>
</organism>
<dbReference type="PANTHER" id="PTHR34387">
    <property type="entry name" value="SLR1258 PROTEIN"/>
    <property type="match status" value="1"/>
</dbReference>
<dbReference type="Gene3D" id="3.30.70.2970">
    <property type="entry name" value="Protein of unknown function (DUF541), domain 2"/>
    <property type="match status" value="1"/>
</dbReference>
<reference evidence="1 2" key="1">
    <citation type="journal article" date="2013" name="Genome Announc.">
        <title>Draft Genome Sequence of the Psychrophilic and Alkaliphilic Rhodonellum psychrophilum Strain GCM71T.</title>
        <authorList>
            <person name="Hauptmann A.L."/>
            <person name="Glaring M.A."/>
            <person name="Hallin P.F."/>
            <person name="Prieme A."/>
            <person name="Stougaard P."/>
        </authorList>
    </citation>
    <scope>NUCLEOTIDE SEQUENCE [LARGE SCALE GENOMIC DNA]</scope>
    <source>
        <strain evidence="1 2">GCM71</strain>
    </source>
</reference>
<name>U5C373_9BACT</name>